<accession>A0A9P8UW38</accession>
<dbReference type="Pfam" id="PF19086">
    <property type="entry name" value="Terpene_syn_C_2"/>
    <property type="match status" value="1"/>
</dbReference>
<dbReference type="EMBL" id="JAGPXC010000001">
    <property type="protein sequence ID" value="KAH6659473.1"/>
    <property type="molecule type" value="Genomic_DNA"/>
</dbReference>
<protein>
    <submittedName>
        <fullName evidence="1">Isoprenoid synthase domain-containing protein</fullName>
    </submittedName>
</protein>
<keyword evidence="2" id="KW-1185">Reference proteome</keyword>
<sequence>MASSQLVREYRRTNETVQKTHVDIKLKKYDISLGLDIPDFGVVSGEIGVSVSESLETSKRLKSSAWVLLAHRTFKASLQPSLAGQIGFSEQCVAEVDAIGIFFPDIQSEAIRICFTAWLGYACAMDDVLETMPPLEGEAELLRCIDVMRTGASSTFVRSKVDPSIQDMTRSLRCHCIRQLSERSFHAFMEAVCTVLRAHVDETRFLQGRITNELSTYMKIRSRTIALDPFFEVIKTEYLPTGMNQVPHYWQKLQHTVSTAVGLQNDLIGLERDIQNGEPLNAAIILMRDYGSDLKELDEALLSECISRVTVEHNRHVAQALELVAEVYELNGATGSDSILEVARHILMICQTHLRWFSFKSKGCHLTSVIKLFYWLCSWSLLMPSGRHFELLQGQNRLSN</sequence>
<evidence type="ECO:0000313" key="1">
    <source>
        <dbReference type="EMBL" id="KAH6659473.1"/>
    </source>
</evidence>
<organism evidence="1 2">
    <name type="scientific">Truncatella angustata</name>
    <dbReference type="NCBI Taxonomy" id="152316"/>
    <lineage>
        <taxon>Eukaryota</taxon>
        <taxon>Fungi</taxon>
        <taxon>Dikarya</taxon>
        <taxon>Ascomycota</taxon>
        <taxon>Pezizomycotina</taxon>
        <taxon>Sordariomycetes</taxon>
        <taxon>Xylariomycetidae</taxon>
        <taxon>Amphisphaeriales</taxon>
        <taxon>Sporocadaceae</taxon>
        <taxon>Truncatella</taxon>
    </lineage>
</organism>
<evidence type="ECO:0000313" key="2">
    <source>
        <dbReference type="Proteomes" id="UP000758603"/>
    </source>
</evidence>
<dbReference type="RefSeq" id="XP_045963604.1">
    <property type="nucleotide sequence ID" value="XM_046099101.1"/>
</dbReference>
<name>A0A9P8UW38_9PEZI</name>
<proteinExistence type="predicted"/>
<dbReference type="OrthoDB" id="1731983at2759"/>
<dbReference type="SUPFAM" id="SSF48576">
    <property type="entry name" value="Terpenoid synthases"/>
    <property type="match status" value="1"/>
</dbReference>
<dbReference type="AlphaFoldDB" id="A0A9P8UW38"/>
<reference evidence="1" key="1">
    <citation type="journal article" date="2021" name="Nat. Commun.">
        <title>Genetic determinants of endophytism in the Arabidopsis root mycobiome.</title>
        <authorList>
            <person name="Mesny F."/>
            <person name="Miyauchi S."/>
            <person name="Thiergart T."/>
            <person name="Pickel B."/>
            <person name="Atanasova L."/>
            <person name="Karlsson M."/>
            <person name="Huettel B."/>
            <person name="Barry K.W."/>
            <person name="Haridas S."/>
            <person name="Chen C."/>
            <person name="Bauer D."/>
            <person name="Andreopoulos W."/>
            <person name="Pangilinan J."/>
            <person name="LaButti K."/>
            <person name="Riley R."/>
            <person name="Lipzen A."/>
            <person name="Clum A."/>
            <person name="Drula E."/>
            <person name="Henrissat B."/>
            <person name="Kohler A."/>
            <person name="Grigoriev I.V."/>
            <person name="Martin F.M."/>
            <person name="Hacquard S."/>
        </authorList>
    </citation>
    <scope>NUCLEOTIDE SEQUENCE</scope>
    <source>
        <strain evidence="1">MPI-SDFR-AT-0073</strain>
    </source>
</reference>
<dbReference type="InterPro" id="IPR008949">
    <property type="entry name" value="Isoprenoid_synthase_dom_sf"/>
</dbReference>
<comment type="caution">
    <text evidence="1">The sequence shown here is derived from an EMBL/GenBank/DDBJ whole genome shotgun (WGS) entry which is preliminary data.</text>
</comment>
<dbReference type="GeneID" id="70127993"/>
<dbReference type="Proteomes" id="UP000758603">
    <property type="component" value="Unassembled WGS sequence"/>
</dbReference>
<dbReference type="Gene3D" id="1.10.600.10">
    <property type="entry name" value="Farnesyl Diphosphate Synthase"/>
    <property type="match status" value="1"/>
</dbReference>
<gene>
    <name evidence="1" type="ORF">BKA67DRAFT_529625</name>
</gene>